<evidence type="ECO:0000256" key="3">
    <source>
        <dbReference type="ARBA" id="ARBA00023163"/>
    </source>
</evidence>
<dbReference type="GO" id="GO:0043565">
    <property type="term" value="F:sequence-specific DNA binding"/>
    <property type="evidence" value="ECO:0007669"/>
    <property type="project" value="InterPro"/>
</dbReference>
<evidence type="ECO:0000256" key="1">
    <source>
        <dbReference type="ARBA" id="ARBA00023015"/>
    </source>
</evidence>
<evidence type="ECO:0000259" key="4">
    <source>
        <dbReference type="PROSITE" id="PS01124"/>
    </source>
</evidence>
<name>A0A6C2YX03_9BACT</name>
<proteinExistence type="predicted"/>
<gene>
    <name evidence="5" type="ORF">GMBLW1_37640</name>
</gene>
<dbReference type="InterPro" id="IPR037923">
    <property type="entry name" value="HTH-like"/>
</dbReference>
<keyword evidence="1" id="KW-0805">Transcription regulation</keyword>
<feature type="domain" description="HTH araC/xylS-type" evidence="4">
    <location>
        <begin position="182"/>
        <end position="279"/>
    </location>
</feature>
<sequence>MGASAGQANSFWATAWADVEAWLSCWHREPSLRHAHGHYQLSWTIAGRGRIVRGGESWPCPVGHLVLLRPDEVHEMIPQGDIPWQFATIYLPSTLLEESHKWGDSQAVATGLAPIANGNSRQAAERLHATICATATEAEFAQHLAEFCECWTEVEGIGGGGRDRDPEKRSSRRLGEVPRWLTDIRDRLASEMGQNLLVESLGAELGIGVVALTRAFRQWFGIPPHAYHLQMRLNHARQLLRQGMRIVDVAGCTGFADQAHLTRHFKRWIGVTPGQYQRHARTFKTLPRWF</sequence>
<evidence type="ECO:0000313" key="5">
    <source>
        <dbReference type="EMBL" id="VIP05429.1"/>
    </source>
</evidence>
<dbReference type="AlphaFoldDB" id="A0A6C2YX03"/>
<dbReference type="PANTHER" id="PTHR46796">
    <property type="entry name" value="HTH-TYPE TRANSCRIPTIONAL ACTIVATOR RHAS-RELATED"/>
    <property type="match status" value="1"/>
</dbReference>
<dbReference type="InterPro" id="IPR018060">
    <property type="entry name" value="HTH_AraC"/>
</dbReference>
<dbReference type="InterPro" id="IPR014710">
    <property type="entry name" value="RmlC-like_jellyroll"/>
</dbReference>
<dbReference type="FunCoup" id="A0A6C2YX03">
    <property type="interactions" value="5"/>
</dbReference>
<dbReference type="InterPro" id="IPR050204">
    <property type="entry name" value="AraC_XylS_family_regulators"/>
</dbReference>
<keyword evidence="6" id="KW-1185">Reference proteome</keyword>
<reference evidence="5" key="1">
    <citation type="submission" date="2019-04" db="EMBL/GenBank/DDBJ databases">
        <authorList>
            <consortium name="Science for Life Laboratories"/>
        </authorList>
    </citation>
    <scope>NUCLEOTIDE SEQUENCE</scope>
    <source>
        <strain evidence="5">MBLW1</strain>
    </source>
</reference>
<dbReference type="Gene3D" id="1.10.10.60">
    <property type="entry name" value="Homeodomain-like"/>
    <property type="match status" value="2"/>
</dbReference>
<organism evidence="5">
    <name type="scientific">Tuwongella immobilis</name>
    <dbReference type="NCBI Taxonomy" id="692036"/>
    <lineage>
        <taxon>Bacteria</taxon>
        <taxon>Pseudomonadati</taxon>
        <taxon>Planctomycetota</taxon>
        <taxon>Planctomycetia</taxon>
        <taxon>Gemmatales</taxon>
        <taxon>Gemmataceae</taxon>
        <taxon>Tuwongella</taxon>
    </lineage>
</organism>
<dbReference type="EMBL" id="LR593887">
    <property type="protein sequence ID" value="VTS08214.1"/>
    <property type="molecule type" value="Genomic_DNA"/>
</dbReference>
<dbReference type="InterPro" id="IPR003313">
    <property type="entry name" value="AraC-bd"/>
</dbReference>
<dbReference type="KEGG" id="tim:GMBLW1_37640"/>
<dbReference type="Proteomes" id="UP000464378">
    <property type="component" value="Chromosome"/>
</dbReference>
<accession>A0A6C2YX03</accession>
<dbReference type="InParanoid" id="A0A6C2YX03"/>
<keyword evidence="2 5" id="KW-0238">DNA-binding</keyword>
<keyword evidence="3" id="KW-0804">Transcription</keyword>
<evidence type="ECO:0000313" key="6">
    <source>
        <dbReference type="Proteomes" id="UP000464378"/>
    </source>
</evidence>
<protein>
    <recommendedName>
        <fullName evidence="4">HTH araC/xylS-type domain-containing protein</fullName>
    </recommendedName>
</protein>
<dbReference type="RefSeq" id="WP_162660501.1">
    <property type="nucleotide sequence ID" value="NZ_LR593887.1"/>
</dbReference>
<dbReference type="Pfam" id="PF12833">
    <property type="entry name" value="HTH_18"/>
    <property type="match status" value="1"/>
</dbReference>
<dbReference type="Pfam" id="PF02311">
    <property type="entry name" value="AraC_binding"/>
    <property type="match status" value="1"/>
</dbReference>
<dbReference type="PROSITE" id="PS01124">
    <property type="entry name" value="HTH_ARAC_FAMILY_2"/>
    <property type="match status" value="1"/>
</dbReference>
<dbReference type="InterPro" id="IPR009057">
    <property type="entry name" value="Homeodomain-like_sf"/>
</dbReference>
<dbReference type="SMART" id="SM00342">
    <property type="entry name" value="HTH_ARAC"/>
    <property type="match status" value="1"/>
</dbReference>
<dbReference type="EMBL" id="LR586016">
    <property type="protein sequence ID" value="VIP05429.1"/>
    <property type="molecule type" value="Genomic_DNA"/>
</dbReference>
<dbReference type="GO" id="GO:0003700">
    <property type="term" value="F:DNA-binding transcription factor activity"/>
    <property type="evidence" value="ECO:0007669"/>
    <property type="project" value="InterPro"/>
</dbReference>
<dbReference type="SUPFAM" id="SSF51215">
    <property type="entry name" value="Regulatory protein AraC"/>
    <property type="match status" value="1"/>
</dbReference>
<evidence type="ECO:0000256" key="2">
    <source>
        <dbReference type="ARBA" id="ARBA00023125"/>
    </source>
</evidence>
<dbReference type="SUPFAM" id="SSF46689">
    <property type="entry name" value="Homeodomain-like"/>
    <property type="match status" value="2"/>
</dbReference>
<dbReference type="Gene3D" id="2.60.120.10">
    <property type="entry name" value="Jelly Rolls"/>
    <property type="match status" value="1"/>
</dbReference>